<feature type="compositionally biased region" description="Acidic residues" evidence="1">
    <location>
        <begin position="105"/>
        <end position="117"/>
    </location>
</feature>
<name>A0A395GM08_9EURO</name>
<keyword evidence="3" id="KW-1185">Reference proteome</keyword>
<feature type="region of interest" description="Disordered" evidence="1">
    <location>
        <begin position="57"/>
        <end position="203"/>
    </location>
</feature>
<dbReference type="STRING" id="1448316.A0A395GM08"/>
<feature type="compositionally biased region" description="Basic and acidic residues" evidence="1">
    <location>
        <begin position="173"/>
        <end position="203"/>
    </location>
</feature>
<gene>
    <name evidence="2" type="ORF">BO80DRAFT_367336</name>
</gene>
<evidence type="ECO:0000313" key="2">
    <source>
        <dbReference type="EMBL" id="RAK96018.1"/>
    </source>
</evidence>
<dbReference type="RefSeq" id="XP_025570346.1">
    <property type="nucleotide sequence ID" value="XM_025716286.1"/>
</dbReference>
<dbReference type="OrthoDB" id="1926336at2759"/>
<proteinExistence type="predicted"/>
<feature type="compositionally biased region" description="Polar residues" evidence="1">
    <location>
        <begin position="61"/>
        <end position="75"/>
    </location>
</feature>
<reference evidence="2 3" key="1">
    <citation type="submission" date="2018-02" db="EMBL/GenBank/DDBJ databases">
        <title>The genomes of Aspergillus section Nigri reveals drivers in fungal speciation.</title>
        <authorList>
            <consortium name="DOE Joint Genome Institute"/>
            <person name="Vesth T.C."/>
            <person name="Nybo J."/>
            <person name="Theobald S."/>
            <person name="Brandl J."/>
            <person name="Frisvad J.C."/>
            <person name="Nielsen K.F."/>
            <person name="Lyhne E.K."/>
            <person name="Kogle M.E."/>
            <person name="Kuo A."/>
            <person name="Riley R."/>
            <person name="Clum A."/>
            <person name="Nolan M."/>
            <person name="Lipzen A."/>
            <person name="Salamov A."/>
            <person name="Henrissat B."/>
            <person name="Wiebenga A."/>
            <person name="De vries R.P."/>
            <person name="Grigoriev I.V."/>
            <person name="Mortensen U.H."/>
            <person name="Andersen M.R."/>
            <person name="Baker S.E."/>
        </authorList>
    </citation>
    <scope>NUCLEOTIDE SEQUENCE [LARGE SCALE GENOMIC DNA]</scope>
    <source>
        <strain evidence="2 3">CBS 121593</strain>
    </source>
</reference>
<protein>
    <submittedName>
        <fullName evidence="2">Uncharacterized protein</fullName>
    </submittedName>
</protein>
<dbReference type="Proteomes" id="UP000249402">
    <property type="component" value="Unassembled WGS sequence"/>
</dbReference>
<organism evidence="2 3">
    <name type="scientific">Aspergillus ibericus CBS 121593</name>
    <dbReference type="NCBI Taxonomy" id="1448316"/>
    <lineage>
        <taxon>Eukaryota</taxon>
        <taxon>Fungi</taxon>
        <taxon>Dikarya</taxon>
        <taxon>Ascomycota</taxon>
        <taxon>Pezizomycotina</taxon>
        <taxon>Eurotiomycetes</taxon>
        <taxon>Eurotiomycetidae</taxon>
        <taxon>Eurotiales</taxon>
        <taxon>Aspergillaceae</taxon>
        <taxon>Aspergillus</taxon>
        <taxon>Aspergillus subgen. Circumdati</taxon>
    </lineage>
</organism>
<sequence length="203" mass="22304">MLPFFPFYRLLLLVLACGRLFSLCLSFVSVAVALAHRPATVMFQRLRDAIDSRIAEEQARQRSAQNSLSRSNSARHPTGRNISPTRRTSRPRRNTGTPVRGPDPNEFEPEFAIGDDEGSSRSATPRLESAGGSEAAPEENGGEGKATAEESTAKKPEGQPVTEPNQSPSELPPEIRVKLRRLGKLESRYQGKECRETSDQQSG</sequence>
<accession>A0A395GM08</accession>
<dbReference type="AlphaFoldDB" id="A0A395GM08"/>
<dbReference type="EMBL" id="KZ824481">
    <property type="protein sequence ID" value="RAK96018.1"/>
    <property type="molecule type" value="Genomic_DNA"/>
</dbReference>
<feature type="compositionally biased region" description="Basic and acidic residues" evidence="1">
    <location>
        <begin position="146"/>
        <end position="157"/>
    </location>
</feature>
<evidence type="ECO:0000313" key="3">
    <source>
        <dbReference type="Proteomes" id="UP000249402"/>
    </source>
</evidence>
<evidence type="ECO:0000256" key="1">
    <source>
        <dbReference type="SAM" id="MobiDB-lite"/>
    </source>
</evidence>
<dbReference type="VEuPathDB" id="FungiDB:BO80DRAFT_367336"/>
<dbReference type="GeneID" id="37221151"/>